<evidence type="ECO:0000256" key="1">
    <source>
        <dbReference type="ARBA" id="ARBA00004409"/>
    </source>
</evidence>
<keyword evidence="8 9" id="KW-0472">Membrane</keyword>
<protein>
    <submittedName>
        <fullName evidence="10">Golgi SNAP receptor complex member 1</fullName>
    </submittedName>
</protein>
<sequence length="285" mass="29791">MASAAAGGAPGWDALRKEARLLENELDDKLVAYGRMAVTVAATKQPVASVSGAAPGVSAPSPAKGDSANAVGLTQRRAGGAADAAEAMVAEIEALLERLSDVVDRMGALASPVSKTGEKGANVSSGTPSNASIHAFQRHSEILSDFRTEFRRTKSTIKVARDRMELVSGSGISANGSAMGGAHLRASAAMNAAGPDALHAERAALVGASASADSAIEKSVTLRDELERQRSNFASMMSRMEEASGRFPVLNRLIGQLKRKKRRDMYVLAAVVSILAFLTVLWKLF</sequence>
<reference evidence="11" key="1">
    <citation type="journal article" date="2019" name="Nat. Commun.">
        <title>Expansion of phycobilisome linker gene families in mesophilic red algae.</title>
        <authorList>
            <person name="Lee J."/>
            <person name="Kim D."/>
            <person name="Bhattacharya D."/>
            <person name="Yoon H.S."/>
        </authorList>
    </citation>
    <scope>NUCLEOTIDE SEQUENCE [LARGE SCALE GENOMIC DNA]</scope>
    <source>
        <strain evidence="11">CCMP 1328</strain>
    </source>
</reference>
<feature type="transmembrane region" description="Helical" evidence="9">
    <location>
        <begin position="265"/>
        <end position="284"/>
    </location>
</feature>
<evidence type="ECO:0000256" key="7">
    <source>
        <dbReference type="ARBA" id="ARBA00023034"/>
    </source>
</evidence>
<dbReference type="GO" id="GO:0048219">
    <property type="term" value="P:inter-Golgi cisterna vesicle-mediated transport"/>
    <property type="evidence" value="ECO:0007669"/>
    <property type="project" value="TreeGrafter"/>
</dbReference>
<dbReference type="GO" id="GO:0006888">
    <property type="term" value="P:endoplasmic reticulum to Golgi vesicle-mediated transport"/>
    <property type="evidence" value="ECO:0007669"/>
    <property type="project" value="InterPro"/>
</dbReference>
<evidence type="ECO:0000313" key="10">
    <source>
        <dbReference type="EMBL" id="KAA8494071.1"/>
    </source>
</evidence>
<evidence type="ECO:0000256" key="9">
    <source>
        <dbReference type="SAM" id="Phobius"/>
    </source>
</evidence>
<dbReference type="GO" id="GO:0000139">
    <property type="term" value="C:Golgi membrane"/>
    <property type="evidence" value="ECO:0007669"/>
    <property type="project" value="UniProtKB-SubCell"/>
</dbReference>
<dbReference type="OMA" id="QAYAVND"/>
<keyword evidence="10" id="KW-0675">Receptor</keyword>
<keyword evidence="4 9" id="KW-0812">Transmembrane</keyword>
<organism evidence="10 11">
    <name type="scientific">Porphyridium purpureum</name>
    <name type="common">Red alga</name>
    <name type="synonym">Porphyridium cruentum</name>
    <dbReference type="NCBI Taxonomy" id="35688"/>
    <lineage>
        <taxon>Eukaryota</taxon>
        <taxon>Rhodophyta</taxon>
        <taxon>Bangiophyceae</taxon>
        <taxon>Porphyridiales</taxon>
        <taxon>Porphyridiaceae</taxon>
        <taxon>Porphyridium</taxon>
    </lineage>
</organism>
<dbReference type="GO" id="GO:0006906">
    <property type="term" value="P:vesicle fusion"/>
    <property type="evidence" value="ECO:0007669"/>
    <property type="project" value="TreeGrafter"/>
</dbReference>
<evidence type="ECO:0000313" key="11">
    <source>
        <dbReference type="Proteomes" id="UP000324585"/>
    </source>
</evidence>
<proteinExistence type="inferred from homology"/>
<keyword evidence="3" id="KW-0813">Transport</keyword>
<comment type="caution">
    <text evidence="10">The sequence shown here is derived from an EMBL/GenBank/DDBJ whole genome shotgun (WGS) entry which is preliminary data.</text>
</comment>
<dbReference type="Proteomes" id="UP000324585">
    <property type="component" value="Unassembled WGS sequence"/>
</dbReference>
<keyword evidence="11" id="KW-1185">Reference proteome</keyword>
<evidence type="ECO:0000256" key="6">
    <source>
        <dbReference type="ARBA" id="ARBA00022989"/>
    </source>
</evidence>
<dbReference type="GO" id="GO:0015031">
    <property type="term" value="P:protein transport"/>
    <property type="evidence" value="ECO:0007669"/>
    <property type="project" value="UniProtKB-KW"/>
</dbReference>
<dbReference type="GO" id="GO:0005797">
    <property type="term" value="C:Golgi medial cisterna"/>
    <property type="evidence" value="ECO:0007669"/>
    <property type="project" value="TreeGrafter"/>
</dbReference>
<dbReference type="PANTHER" id="PTHR21094:SF2">
    <property type="entry name" value="GOLGI SNAP RECEPTOR COMPLEX MEMBER 1"/>
    <property type="match status" value="1"/>
</dbReference>
<evidence type="ECO:0000256" key="2">
    <source>
        <dbReference type="ARBA" id="ARBA00008473"/>
    </source>
</evidence>
<dbReference type="PANTHER" id="PTHR21094">
    <property type="entry name" value="GOS-28 SNARE- RELATED"/>
    <property type="match status" value="1"/>
</dbReference>
<comment type="similarity">
    <text evidence="2">Belongs to the GOSR1 family.</text>
</comment>
<keyword evidence="5" id="KW-0653">Protein transport</keyword>
<gene>
    <name evidence="10" type="ORF">FVE85_4046</name>
</gene>
<name>A0A5J4YRG2_PORPP</name>
<dbReference type="OrthoDB" id="5688at2759"/>
<evidence type="ECO:0000256" key="3">
    <source>
        <dbReference type="ARBA" id="ARBA00022448"/>
    </source>
</evidence>
<keyword evidence="6 9" id="KW-1133">Transmembrane helix</keyword>
<dbReference type="GO" id="GO:0005484">
    <property type="term" value="F:SNAP receptor activity"/>
    <property type="evidence" value="ECO:0007669"/>
    <property type="project" value="TreeGrafter"/>
</dbReference>
<accession>A0A5J4YRG2</accession>
<dbReference type="GO" id="GO:0005801">
    <property type="term" value="C:cis-Golgi network"/>
    <property type="evidence" value="ECO:0007669"/>
    <property type="project" value="InterPro"/>
</dbReference>
<dbReference type="GO" id="GO:0031201">
    <property type="term" value="C:SNARE complex"/>
    <property type="evidence" value="ECO:0007669"/>
    <property type="project" value="TreeGrafter"/>
</dbReference>
<dbReference type="EMBL" id="VRMN01000005">
    <property type="protein sequence ID" value="KAA8494071.1"/>
    <property type="molecule type" value="Genomic_DNA"/>
</dbReference>
<keyword evidence="7" id="KW-0333">Golgi apparatus</keyword>
<evidence type="ECO:0000256" key="4">
    <source>
        <dbReference type="ARBA" id="ARBA00022692"/>
    </source>
</evidence>
<dbReference type="InterPro" id="IPR023601">
    <property type="entry name" value="Golgi_SNAP_su1"/>
</dbReference>
<evidence type="ECO:0000256" key="5">
    <source>
        <dbReference type="ARBA" id="ARBA00022927"/>
    </source>
</evidence>
<evidence type="ECO:0000256" key="8">
    <source>
        <dbReference type="ARBA" id="ARBA00023136"/>
    </source>
</evidence>
<comment type="subcellular location">
    <subcellularLocation>
        <location evidence="1">Golgi apparatus membrane</location>
        <topology evidence="1">Single-pass type IV membrane protein</topology>
    </subcellularLocation>
</comment>
<dbReference type="AlphaFoldDB" id="A0A5J4YRG2"/>